<name>A0ABU2UBZ9_9ACTN</name>
<comment type="caution">
    <text evidence="2">The sequence shown here is derived from an EMBL/GenBank/DDBJ whole genome shotgun (WGS) entry which is preliminary data.</text>
</comment>
<dbReference type="EMBL" id="JAVREY010000513">
    <property type="protein sequence ID" value="MDT0470487.1"/>
    <property type="molecule type" value="Genomic_DNA"/>
</dbReference>
<proteinExistence type="predicted"/>
<sequence length="68" mass="7447">TLVSIEDWYGGQILAPVDTAIIVAAAGKPRQHLPETKLWVMARLTAQSAEDLDLRQWNTCQGVDSRAA</sequence>
<dbReference type="EMBL" id="JAVREY010000027">
    <property type="protein sequence ID" value="MDT0465724.1"/>
    <property type="molecule type" value="Genomic_DNA"/>
</dbReference>
<protein>
    <recommendedName>
        <fullName evidence="4">Transposase</fullName>
    </recommendedName>
</protein>
<gene>
    <name evidence="1" type="ORF">RM764_22420</name>
    <name evidence="2" type="ORF">RM764_47660</name>
</gene>
<evidence type="ECO:0008006" key="4">
    <source>
        <dbReference type="Google" id="ProtNLM"/>
    </source>
</evidence>
<dbReference type="Proteomes" id="UP001183809">
    <property type="component" value="Unassembled WGS sequence"/>
</dbReference>
<evidence type="ECO:0000313" key="3">
    <source>
        <dbReference type="Proteomes" id="UP001183809"/>
    </source>
</evidence>
<organism evidence="2 3">
    <name type="scientific">Streptomyces gibsoniae</name>
    <dbReference type="NCBI Taxonomy" id="3075529"/>
    <lineage>
        <taxon>Bacteria</taxon>
        <taxon>Bacillati</taxon>
        <taxon>Actinomycetota</taxon>
        <taxon>Actinomycetes</taxon>
        <taxon>Kitasatosporales</taxon>
        <taxon>Streptomycetaceae</taxon>
        <taxon>Streptomyces</taxon>
    </lineage>
</organism>
<accession>A0ABU2UBZ9</accession>
<feature type="non-terminal residue" evidence="2">
    <location>
        <position position="1"/>
    </location>
</feature>
<reference evidence="3" key="1">
    <citation type="submission" date="2023-07" db="EMBL/GenBank/DDBJ databases">
        <title>30 novel species of actinomycetes from the DSMZ collection.</title>
        <authorList>
            <person name="Nouioui I."/>
        </authorList>
    </citation>
    <scope>NUCLEOTIDE SEQUENCE [LARGE SCALE GENOMIC DNA]</scope>
    <source>
        <strain evidence="1 3">DSM 41699</strain>
    </source>
</reference>
<reference evidence="2" key="2">
    <citation type="submission" date="2024-05" db="EMBL/GenBank/DDBJ databases">
        <title>30 novel species of actinomycetes from the DSMZ collection.</title>
        <authorList>
            <person name="Nouioui I."/>
        </authorList>
    </citation>
    <scope>NUCLEOTIDE SEQUENCE</scope>
    <source>
        <strain evidence="2 3">DSM 41699</strain>
    </source>
</reference>
<dbReference type="RefSeq" id="WP_311697192.1">
    <property type="nucleotide sequence ID" value="NZ_JAVREY010000027.1"/>
</dbReference>
<keyword evidence="3" id="KW-1185">Reference proteome</keyword>
<evidence type="ECO:0000313" key="2">
    <source>
        <dbReference type="EMBL" id="MDT0470487.1"/>
    </source>
</evidence>
<evidence type="ECO:0000313" key="1">
    <source>
        <dbReference type="EMBL" id="MDT0465724.1"/>
    </source>
</evidence>